<evidence type="ECO:0000256" key="1">
    <source>
        <dbReference type="SAM" id="MobiDB-lite"/>
    </source>
</evidence>
<dbReference type="Pfam" id="PF06189">
    <property type="entry name" value="5-nucleotidase"/>
    <property type="match status" value="1"/>
</dbReference>
<dbReference type="GO" id="GO:0009117">
    <property type="term" value="P:nucleotide metabolic process"/>
    <property type="evidence" value="ECO:0007669"/>
    <property type="project" value="InterPro"/>
</dbReference>
<feature type="region of interest" description="Disordered" evidence="1">
    <location>
        <begin position="35"/>
        <end position="55"/>
    </location>
</feature>
<dbReference type="GO" id="GO:0005829">
    <property type="term" value="C:cytosol"/>
    <property type="evidence" value="ECO:0007669"/>
    <property type="project" value="TreeGrafter"/>
</dbReference>
<dbReference type="GO" id="GO:0046085">
    <property type="term" value="P:adenosine metabolic process"/>
    <property type="evidence" value="ECO:0007669"/>
    <property type="project" value="TreeGrafter"/>
</dbReference>
<comment type="caution">
    <text evidence="2">The sequence shown here is derived from an EMBL/GenBank/DDBJ whole genome shotgun (WGS) entry which is preliminary data.</text>
</comment>
<reference evidence="2" key="1">
    <citation type="submission" date="2021-01" db="EMBL/GenBank/DDBJ databases">
        <authorList>
            <person name="Zahm M."/>
            <person name="Roques C."/>
            <person name="Cabau C."/>
            <person name="Klopp C."/>
            <person name="Donnadieu C."/>
            <person name="Jouanno E."/>
            <person name="Lampietro C."/>
            <person name="Louis A."/>
            <person name="Herpin A."/>
            <person name="Echchiki A."/>
            <person name="Berthelot C."/>
            <person name="Parey E."/>
            <person name="Roest-Crollius H."/>
            <person name="Braasch I."/>
            <person name="Postlethwait J."/>
            <person name="Bobe J."/>
            <person name="Montfort J."/>
            <person name="Bouchez O."/>
            <person name="Begum T."/>
            <person name="Mejri S."/>
            <person name="Adams A."/>
            <person name="Chen W.-J."/>
            <person name="Guiguen Y."/>
        </authorList>
    </citation>
    <scope>NUCLEOTIDE SEQUENCE</scope>
    <source>
        <strain evidence="2">YG-15Mar2019-1</strain>
        <tissue evidence="2">Brain</tissue>
    </source>
</reference>
<evidence type="ECO:0008006" key="4">
    <source>
        <dbReference type="Google" id="ProtNLM"/>
    </source>
</evidence>
<protein>
    <recommendedName>
        <fullName evidence="4">Cytosolic 5'-nucleotidase 1A</fullName>
    </recommendedName>
</protein>
<accession>A0A9D3Q2M6</accession>
<dbReference type="PANTHER" id="PTHR31367">
    <property type="entry name" value="CYTOSOLIC 5'-NUCLEOTIDASE 1 FAMILY MEMBER"/>
    <property type="match status" value="1"/>
</dbReference>
<gene>
    <name evidence="2" type="ORF">MATL_G00099450</name>
</gene>
<keyword evidence="3" id="KW-1185">Reference proteome</keyword>
<dbReference type="OrthoDB" id="9994138at2759"/>
<name>A0A9D3Q2M6_MEGAT</name>
<dbReference type="GO" id="GO:0000166">
    <property type="term" value="F:nucleotide binding"/>
    <property type="evidence" value="ECO:0007669"/>
    <property type="project" value="InterPro"/>
</dbReference>
<dbReference type="GO" id="GO:0008253">
    <property type="term" value="F:5'-nucleotidase activity"/>
    <property type="evidence" value="ECO:0007669"/>
    <property type="project" value="InterPro"/>
</dbReference>
<organism evidence="2 3">
    <name type="scientific">Megalops atlanticus</name>
    <name type="common">Tarpon</name>
    <name type="synonym">Clupea gigantea</name>
    <dbReference type="NCBI Taxonomy" id="7932"/>
    <lineage>
        <taxon>Eukaryota</taxon>
        <taxon>Metazoa</taxon>
        <taxon>Chordata</taxon>
        <taxon>Craniata</taxon>
        <taxon>Vertebrata</taxon>
        <taxon>Euteleostomi</taxon>
        <taxon>Actinopterygii</taxon>
        <taxon>Neopterygii</taxon>
        <taxon>Teleostei</taxon>
        <taxon>Elopiformes</taxon>
        <taxon>Megalopidae</taxon>
        <taxon>Megalops</taxon>
    </lineage>
</organism>
<dbReference type="Proteomes" id="UP001046870">
    <property type="component" value="Chromosome 7"/>
</dbReference>
<dbReference type="EMBL" id="JAFDVH010000007">
    <property type="protein sequence ID" value="KAG7473788.1"/>
    <property type="molecule type" value="Genomic_DNA"/>
</dbReference>
<sequence>MNANIVLNPGVKQKDPSRAVVIAVSSHAMFELGGEQKPHLEKVKQEPEPRSTIKDNEPFREGIAFPFIKAVQKVNKKLLEKNANEMLLFDVILLSNDVSPASRSRVVNSVLHYDLEIGRFCFCSDEDFAASLQYNHVKLFLSTDTDEVGKALKEGFPAALLYQQHGQGTADTLRVLFSGDVLGFSDDMAHVLRKQGFSEPQLQSISTAKGAMKEFVTVIGEMRRRFGREGSPLCTCLVAVWTPRDACAGALKTLRGWGLEVDEAFCLAGAPQSPILAQIQPHILYDHGLHNARDVPAQC</sequence>
<proteinExistence type="predicted"/>
<evidence type="ECO:0000313" key="2">
    <source>
        <dbReference type="EMBL" id="KAG7473788.1"/>
    </source>
</evidence>
<dbReference type="PANTHER" id="PTHR31367:SF3">
    <property type="entry name" value="CYTOSOLIC 5'-NUCLEOTIDASE 1A"/>
    <property type="match status" value="1"/>
</dbReference>
<dbReference type="GO" id="GO:0000287">
    <property type="term" value="F:magnesium ion binding"/>
    <property type="evidence" value="ECO:0007669"/>
    <property type="project" value="InterPro"/>
</dbReference>
<dbReference type="AlphaFoldDB" id="A0A9D3Q2M6"/>
<dbReference type="InterPro" id="IPR010394">
    <property type="entry name" value="5-nucleotidase"/>
</dbReference>
<evidence type="ECO:0000313" key="3">
    <source>
        <dbReference type="Proteomes" id="UP001046870"/>
    </source>
</evidence>